<dbReference type="PROSITE" id="PS50949">
    <property type="entry name" value="HTH_GNTR"/>
    <property type="match status" value="1"/>
</dbReference>
<dbReference type="Pfam" id="PF00155">
    <property type="entry name" value="Aminotran_1_2"/>
    <property type="match status" value="1"/>
</dbReference>
<keyword evidence="4" id="KW-0238">DNA-binding</keyword>
<dbReference type="SUPFAM" id="SSF46785">
    <property type="entry name" value="Winged helix' DNA-binding domain"/>
    <property type="match status" value="1"/>
</dbReference>
<dbReference type="PANTHER" id="PTHR46577">
    <property type="entry name" value="HTH-TYPE TRANSCRIPTIONAL REGULATORY PROTEIN GABR"/>
    <property type="match status" value="1"/>
</dbReference>
<dbReference type="InterPro" id="IPR004839">
    <property type="entry name" value="Aminotransferase_I/II_large"/>
</dbReference>
<comment type="caution">
    <text evidence="7">The sequence shown here is derived from an EMBL/GenBank/DDBJ whole genome shotgun (WGS) entry which is preliminary data.</text>
</comment>
<keyword evidence="3" id="KW-0805">Transcription regulation</keyword>
<keyword evidence="5" id="KW-0804">Transcription</keyword>
<dbReference type="Pfam" id="PF00392">
    <property type="entry name" value="GntR"/>
    <property type="match status" value="1"/>
</dbReference>
<dbReference type="OrthoDB" id="9808770at2"/>
<protein>
    <submittedName>
        <fullName evidence="7">PLP-dependent aminotransferase family protein</fullName>
    </submittedName>
</protein>
<keyword evidence="8" id="KW-1185">Reference proteome</keyword>
<dbReference type="SUPFAM" id="SSF53383">
    <property type="entry name" value="PLP-dependent transferases"/>
    <property type="match status" value="1"/>
</dbReference>
<evidence type="ECO:0000313" key="7">
    <source>
        <dbReference type="EMBL" id="PWR23425.1"/>
    </source>
</evidence>
<dbReference type="CDD" id="cd07377">
    <property type="entry name" value="WHTH_GntR"/>
    <property type="match status" value="1"/>
</dbReference>
<evidence type="ECO:0000256" key="4">
    <source>
        <dbReference type="ARBA" id="ARBA00023125"/>
    </source>
</evidence>
<dbReference type="GO" id="GO:0008483">
    <property type="term" value="F:transaminase activity"/>
    <property type="evidence" value="ECO:0007669"/>
    <property type="project" value="UniProtKB-KW"/>
</dbReference>
<dbReference type="PANTHER" id="PTHR46577:SF1">
    <property type="entry name" value="HTH-TYPE TRANSCRIPTIONAL REGULATORY PROTEIN GABR"/>
    <property type="match status" value="1"/>
</dbReference>
<evidence type="ECO:0000256" key="3">
    <source>
        <dbReference type="ARBA" id="ARBA00023015"/>
    </source>
</evidence>
<dbReference type="PRINTS" id="PR00035">
    <property type="entry name" value="HTHGNTR"/>
</dbReference>
<dbReference type="Gene3D" id="3.40.640.10">
    <property type="entry name" value="Type I PLP-dependent aspartate aminotransferase-like (Major domain)"/>
    <property type="match status" value="1"/>
</dbReference>
<feature type="domain" description="HTH gntR-type" evidence="6">
    <location>
        <begin position="13"/>
        <end position="81"/>
    </location>
</feature>
<dbReference type="RefSeq" id="WP_109919458.1">
    <property type="nucleotide sequence ID" value="NZ_QGLF01000001.1"/>
</dbReference>
<dbReference type="InterPro" id="IPR015421">
    <property type="entry name" value="PyrdxlP-dep_Trfase_major"/>
</dbReference>
<evidence type="ECO:0000256" key="5">
    <source>
        <dbReference type="ARBA" id="ARBA00023163"/>
    </source>
</evidence>
<dbReference type="InterPro" id="IPR051446">
    <property type="entry name" value="HTH_trans_reg/aminotransferase"/>
</dbReference>
<accession>A0A317EDY1</accession>
<evidence type="ECO:0000256" key="2">
    <source>
        <dbReference type="ARBA" id="ARBA00022898"/>
    </source>
</evidence>
<dbReference type="InterPro" id="IPR036388">
    <property type="entry name" value="WH-like_DNA-bd_sf"/>
</dbReference>
<dbReference type="GO" id="GO:0003677">
    <property type="term" value="F:DNA binding"/>
    <property type="evidence" value="ECO:0007669"/>
    <property type="project" value="UniProtKB-KW"/>
</dbReference>
<dbReference type="CDD" id="cd00609">
    <property type="entry name" value="AAT_like"/>
    <property type="match status" value="1"/>
</dbReference>
<dbReference type="GO" id="GO:0003700">
    <property type="term" value="F:DNA-binding transcription factor activity"/>
    <property type="evidence" value="ECO:0007669"/>
    <property type="project" value="InterPro"/>
</dbReference>
<sequence length="475" mass="49785">MYDDMAAALDRGQGLTRQLYEAFRRAILTGRLGPGERLPASRDLAGRLAVGRNTVTAVFERLAAEGFIEARGAAGTRVARLDPALLQRVQPVPGGRLSERGRRLAAIERGSPSSGAFVPGLPALDLFPAETWARLLGRRLRQGSAALLGFEHAAGWPPLKEAIARQIAASRGIVVEPERILVTTGAQGALAFLAQLLCDPGDPAWIEDPGYLGARGALVGAGLALVPVPVDGEGLDVAAGLSRAAAPRLIYVTPSHQYPTGVVLSLQRRLALLQAAEAADAWVIEDDYDSEFQFAGPPLAPLHNLAPRGRVIHVGTFGKALAPALRLGYAVLPPALVGPASVAMRHGGQAPPLVVQAALADFMAEGHFAGHLRRLVDVYGERRARLVEACARHLGDYGALLPAEAGIQLAFRLHSRDDRAASAAAARAGIVAPALSRAALENRAITGLQFGFAAVPADQVEPAVIRLAAALRPGV</sequence>
<comment type="similarity">
    <text evidence="1">In the C-terminal section; belongs to the class-I pyridoxal-phosphate-dependent aminotransferase family.</text>
</comment>
<dbReference type="Proteomes" id="UP000246077">
    <property type="component" value="Unassembled WGS sequence"/>
</dbReference>
<gene>
    <name evidence="7" type="ORF">DKG75_02310</name>
</gene>
<dbReference type="AlphaFoldDB" id="A0A317EDY1"/>
<dbReference type="SMART" id="SM00345">
    <property type="entry name" value="HTH_GNTR"/>
    <property type="match status" value="1"/>
</dbReference>
<evidence type="ECO:0000259" key="6">
    <source>
        <dbReference type="PROSITE" id="PS50949"/>
    </source>
</evidence>
<keyword evidence="2" id="KW-0663">Pyridoxal phosphate</keyword>
<reference evidence="8" key="1">
    <citation type="submission" date="2018-05" db="EMBL/GenBank/DDBJ databases">
        <title>Zavarzinia sp. HR-AS.</title>
        <authorList>
            <person name="Lee Y."/>
            <person name="Jeon C.O."/>
        </authorList>
    </citation>
    <scope>NUCLEOTIDE SEQUENCE [LARGE SCALE GENOMIC DNA]</scope>
    <source>
        <strain evidence="8">DSM 1231</strain>
    </source>
</reference>
<evidence type="ECO:0000313" key="8">
    <source>
        <dbReference type="Proteomes" id="UP000246077"/>
    </source>
</evidence>
<evidence type="ECO:0000256" key="1">
    <source>
        <dbReference type="ARBA" id="ARBA00005384"/>
    </source>
</evidence>
<dbReference type="InterPro" id="IPR015424">
    <property type="entry name" value="PyrdxlP-dep_Trfase"/>
</dbReference>
<proteinExistence type="inferred from homology"/>
<keyword evidence="7" id="KW-0808">Transferase</keyword>
<organism evidence="7 8">
    <name type="scientific">Zavarzinia compransoris</name>
    <dbReference type="NCBI Taxonomy" id="1264899"/>
    <lineage>
        <taxon>Bacteria</taxon>
        <taxon>Pseudomonadati</taxon>
        <taxon>Pseudomonadota</taxon>
        <taxon>Alphaproteobacteria</taxon>
        <taxon>Rhodospirillales</taxon>
        <taxon>Zavarziniaceae</taxon>
        <taxon>Zavarzinia</taxon>
    </lineage>
</organism>
<dbReference type="InterPro" id="IPR000524">
    <property type="entry name" value="Tscrpt_reg_HTH_GntR"/>
</dbReference>
<dbReference type="InterPro" id="IPR036390">
    <property type="entry name" value="WH_DNA-bd_sf"/>
</dbReference>
<dbReference type="Gene3D" id="1.10.10.10">
    <property type="entry name" value="Winged helix-like DNA-binding domain superfamily/Winged helix DNA-binding domain"/>
    <property type="match status" value="1"/>
</dbReference>
<name>A0A317EDY1_9PROT</name>
<dbReference type="GO" id="GO:0030170">
    <property type="term" value="F:pyridoxal phosphate binding"/>
    <property type="evidence" value="ECO:0007669"/>
    <property type="project" value="InterPro"/>
</dbReference>
<keyword evidence="7" id="KW-0032">Aminotransferase</keyword>
<dbReference type="EMBL" id="QGLF01000001">
    <property type="protein sequence ID" value="PWR23425.1"/>
    <property type="molecule type" value="Genomic_DNA"/>
</dbReference>